<dbReference type="Pfam" id="PF00436">
    <property type="entry name" value="SSB"/>
    <property type="match status" value="1"/>
</dbReference>
<dbReference type="InterPro" id="IPR011344">
    <property type="entry name" value="ssDNA-bd"/>
</dbReference>
<name>A0A1P8BLC1_9CAUD</name>
<dbReference type="Proteomes" id="UP000222078">
    <property type="component" value="Segment"/>
</dbReference>
<evidence type="ECO:0000256" key="2">
    <source>
        <dbReference type="PIRNR" id="PIRNR002070"/>
    </source>
</evidence>
<dbReference type="GO" id="GO:0006260">
    <property type="term" value="P:DNA replication"/>
    <property type="evidence" value="ECO:0007669"/>
    <property type="project" value="InterPro"/>
</dbReference>
<protein>
    <recommendedName>
        <fullName evidence="2">Single-stranded DNA-binding protein</fullName>
    </recommendedName>
</protein>
<dbReference type="GO" id="GO:0009295">
    <property type="term" value="C:nucleoid"/>
    <property type="evidence" value="ECO:0007669"/>
    <property type="project" value="TreeGrafter"/>
</dbReference>
<evidence type="ECO:0000313" key="4">
    <source>
        <dbReference type="EMBL" id="ANT43660.1"/>
    </source>
</evidence>
<dbReference type="PANTHER" id="PTHR10302">
    <property type="entry name" value="SINGLE-STRANDED DNA-BINDING PROTEIN"/>
    <property type="match status" value="1"/>
</dbReference>
<organism evidence="4 5">
    <name type="scientific">Lactococcus phage 62503</name>
    <dbReference type="NCBI Taxonomy" id="1868853"/>
    <lineage>
        <taxon>Viruses</taxon>
        <taxon>Duplodnaviria</taxon>
        <taxon>Heunggongvirae</taxon>
        <taxon>Uroviricota</taxon>
        <taxon>Caudoviricetes</taxon>
        <taxon>Vedamuthuvirus</taxon>
        <taxon>Vedamuthuvirus vv62503</taxon>
    </lineage>
</organism>
<dbReference type="SUPFAM" id="SSF50249">
    <property type="entry name" value="Nucleic acid-binding proteins"/>
    <property type="match status" value="1"/>
</dbReference>
<reference evidence="4 5" key="1">
    <citation type="journal article" date="2017" name="BMC Genomics">
        <title>Genetic and functional characterisation of the lactococcal P335 phage-host interactions.</title>
        <authorList>
            <person name="Mahony J."/>
            <person name="Oliveira J."/>
            <person name="Collins B."/>
            <person name="Hanemaaijer L."/>
            <person name="Lugli G.A."/>
            <person name="Neve H."/>
            <person name="Ventura M."/>
            <person name="Kouwen T.R."/>
            <person name="Cambillau C."/>
            <person name="van Sinderen D."/>
        </authorList>
    </citation>
    <scope>NUCLEOTIDE SEQUENCE [LARGE SCALE GENOMIC DNA]</scope>
</reference>
<proteinExistence type="inferred from homology"/>
<dbReference type="InterPro" id="IPR000424">
    <property type="entry name" value="Primosome_PriB/ssb"/>
</dbReference>
<dbReference type="NCBIfam" id="TIGR00621">
    <property type="entry name" value="ssb"/>
    <property type="match status" value="1"/>
</dbReference>
<feature type="region of interest" description="Disordered" evidence="3">
    <location>
        <begin position="105"/>
        <end position="159"/>
    </location>
</feature>
<evidence type="ECO:0000313" key="5">
    <source>
        <dbReference type="Proteomes" id="UP000222078"/>
    </source>
</evidence>
<dbReference type="PANTHER" id="PTHR10302:SF27">
    <property type="entry name" value="SINGLE-STRANDED DNA-BINDING PROTEIN"/>
    <property type="match status" value="1"/>
</dbReference>
<accession>A0A1P8BLC1</accession>
<dbReference type="HAMAP" id="MF_00984">
    <property type="entry name" value="SSB"/>
    <property type="match status" value="1"/>
</dbReference>
<keyword evidence="5" id="KW-1185">Reference proteome</keyword>
<evidence type="ECO:0000256" key="3">
    <source>
        <dbReference type="SAM" id="MobiDB-lite"/>
    </source>
</evidence>
<dbReference type="InterPro" id="IPR012340">
    <property type="entry name" value="NA-bd_OB-fold"/>
</dbReference>
<dbReference type="FunFam" id="2.40.50.140:FF:000084">
    <property type="entry name" value="Single-stranded DNA-binding protein"/>
    <property type="match status" value="1"/>
</dbReference>
<dbReference type="Gene3D" id="2.40.50.140">
    <property type="entry name" value="Nucleic acid-binding proteins"/>
    <property type="match status" value="1"/>
</dbReference>
<sequence length="159" mass="18122">MINNVTLVGRVTRDPELRYTPQNQAVATFSLAVNRQFKNANGGREADFINCVIWRQQAENLVNWAKKGALIGITGRIQTRNYENQQGQRVYVTEVVADSFQLLESRSQGQQQQHNQGNYQRQPQGNYQNQQQSAQQRAQQPDPNFGGAPMEINDEDLPF</sequence>
<gene>
    <name evidence="4" type="ORF">DS62503_12</name>
</gene>
<dbReference type="PIRSF" id="PIRSF002070">
    <property type="entry name" value="SSB"/>
    <property type="match status" value="1"/>
</dbReference>
<keyword evidence="1 2" id="KW-0238">DNA-binding</keyword>
<dbReference type="PROSITE" id="PS50935">
    <property type="entry name" value="SSB"/>
    <property type="match status" value="1"/>
</dbReference>
<evidence type="ECO:0000256" key="1">
    <source>
        <dbReference type="ARBA" id="ARBA00023125"/>
    </source>
</evidence>
<dbReference type="EMBL" id="KX160211">
    <property type="protein sequence ID" value="ANT43660.1"/>
    <property type="molecule type" value="Genomic_DNA"/>
</dbReference>
<feature type="compositionally biased region" description="Low complexity" evidence="3">
    <location>
        <begin position="105"/>
        <end position="141"/>
    </location>
</feature>
<dbReference type="CDD" id="cd04496">
    <property type="entry name" value="SSB_OBF"/>
    <property type="match status" value="1"/>
</dbReference>
<dbReference type="GO" id="GO:0003697">
    <property type="term" value="F:single-stranded DNA binding"/>
    <property type="evidence" value="ECO:0007669"/>
    <property type="project" value="InterPro"/>
</dbReference>